<reference evidence="1" key="1">
    <citation type="submission" date="2023-07" db="EMBL/GenBank/DDBJ databases">
        <title>draft genome sequence of fig (Ficus carica).</title>
        <authorList>
            <person name="Takahashi T."/>
            <person name="Nishimura K."/>
        </authorList>
    </citation>
    <scope>NUCLEOTIDE SEQUENCE</scope>
</reference>
<evidence type="ECO:0000313" key="2">
    <source>
        <dbReference type="Proteomes" id="UP001187192"/>
    </source>
</evidence>
<dbReference type="Proteomes" id="UP001187192">
    <property type="component" value="Unassembled WGS sequence"/>
</dbReference>
<name>A0AA88CWD4_FICCA</name>
<comment type="caution">
    <text evidence="1">The sequence shown here is derived from an EMBL/GenBank/DDBJ whole genome shotgun (WGS) entry which is preliminary data.</text>
</comment>
<evidence type="ECO:0000313" key="1">
    <source>
        <dbReference type="EMBL" id="GMN37403.1"/>
    </source>
</evidence>
<sequence>MRLLPQLYTLYGINQGSRDLPDELNHQTKCNSSYTWRSIIWGRDLPVKGLRWKIGCGNSVRVFSDPWLPGPSQFRPITIPSAEFTDLKVTDLMSPSRWNGEKIDKVFWPVDRDLVRGIPLSAGRRDDILVWHYDHKGIYSVRSGYRIEMEGRRLARCSNGNNLERWWNKLRGINVDHWCSRCRKSVEDCTHSLWLCAEAKEMWEETILWPGKKPEPVVTMERARRLLGEFLACNGLDKGAMSRRLFGRISPHLGECFAAHEGAWFA</sequence>
<protein>
    <recommendedName>
        <fullName evidence="3">Reverse transcriptase zinc-binding domain-containing protein</fullName>
    </recommendedName>
</protein>
<dbReference type="AlphaFoldDB" id="A0AA88CWD4"/>
<organism evidence="1 2">
    <name type="scientific">Ficus carica</name>
    <name type="common">Common fig</name>
    <dbReference type="NCBI Taxonomy" id="3494"/>
    <lineage>
        <taxon>Eukaryota</taxon>
        <taxon>Viridiplantae</taxon>
        <taxon>Streptophyta</taxon>
        <taxon>Embryophyta</taxon>
        <taxon>Tracheophyta</taxon>
        <taxon>Spermatophyta</taxon>
        <taxon>Magnoliopsida</taxon>
        <taxon>eudicotyledons</taxon>
        <taxon>Gunneridae</taxon>
        <taxon>Pentapetalae</taxon>
        <taxon>rosids</taxon>
        <taxon>fabids</taxon>
        <taxon>Rosales</taxon>
        <taxon>Moraceae</taxon>
        <taxon>Ficeae</taxon>
        <taxon>Ficus</taxon>
    </lineage>
</organism>
<keyword evidence="2" id="KW-1185">Reference proteome</keyword>
<evidence type="ECO:0008006" key="3">
    <source>
        <dbReference type="Google" id="ProtNLM"/>
    </source>
</evidence>
<accession>A0AA88CWD4</accession>
<gene>
    <name evidence="1" type="ORF">TIFTF001_042637</name>
</gene>
<proteinExistence type="predicted"/>
<dbReference type="EMBL" id="BTGU01002398">
    <property type="protein sequence ID" value="GMN37403.1"/>
    <property type="molecule type" value="Genomic_DNA"/>
</dbReference>